<accession>A0A0P0WCT6</accession>
<keyword evidence="3" id="KW-1185">Reference proteome</keyword>
<evidence type="ECO:0000313" key="2">
    <source>
        <dbReference type="EMBL" id="BAS90266.1"/>
    </source>
</evidence>
<reference evidence="2 3" key="3">
    <citation type="journal article" date="2013" name="Rice">
        <title>Improvement of the Oryza sativa Nipponbare reference genome using next generation sequence and optical map data.</title>
        <authorList>
            <person name="Kawahara Y."/>
            <person name="de la Bastide M."/>
            <person name="Hamilton J.P."/>
            <person name="Kanamori H."/>
            <person name="McCombie W.R."/>
            <person name="Ouyang S."/>
            <person name="Schwartz D.C."/>
            <person name="Tanaka T."/>
            <person name="Wu J."/>
            <person name="Zhou S."/>
            <person name="Childs K.L."/>
            <person name="Davidson R.M."/>
            <person name="Lin H."/>
            <person name="Quesada-Ocampo L."/>
            <person name="Vaillancourt B."/>
            <person name="Sakai H."/>
            <person name="Lee S.S."/>
            <person name="Kim J."/>
            <person name="Numa H."/>
            <person name="Itoh T."/>
            <person name="Buell C.R."/>
            <person name="Matsumoto T."/>
        </authorList>
    </citation>
    <scope>NUCLEOTIDE SEQUENCE [LARGE SCALE GENOMIC DNA]</scope>
    <source>
        <strain evidence="3">cv. Nipponbare</strain>
    </source>
</reference>
<dbReference type="EMBL" id="AP014960">
    <property type="protein sequence ID" value="BAS90266.1"/>
    <property type="molecule type" value="Genomic_DNA"/>
</dbReference>
<dbReference type="PaxDb" id="39947-A0A0P0WCT6"/>
<dbReference type="Proteomes" id="UP000059680">
    <property type="component" value="Chromosome 4"/>
</dbReference>
<name>A0A0P0WCT6_ORYSJ</name>
<organism evidence="2 3">
    <name type="scientific">Oryza sativa subsp. japonica</name>
    <name type="common">Rice</name>
    <dbReference type="NCBI Taxonomy" id="39947"/>
    <lineage>
        <taxon>Eukaryota</taxon>
        <taxon>Viridiplantae</taxon>
        <taxon>Streptophyta</taxon>
        <taxon>Embryophyta</taxon>
        <taxon>Tracheophyta</taxon>
        <taxon>Spermatophyta</taxon>
        <taxon>Magnoliopsida</taxon>
        <taxon>Liliopsida</taxon>
        <taxon>Poales</taxon>
        <taxon>Poaceae</taxon>
        <taxon>BOP clade</taxon>
        <taxon>Oryzoideae</taxon>
        <taxon>Oryzeae</taxon>
        <taxon>Oryzinae</taxon>
        <taxon>Oryza</taxon>
        <taxon>Oryza sativa</taxon>
    </lineage>
</organism>
<protein>
    <submittedName>
        <fullName evidence="2">Os04g0538232 protein</fullName>
    </submittedName>
</protein>
<reference evidence="2 3" key="2">
    <citation type="journal article" date="2013" name="Plant Cell Physiol.">
        <title>Rice Annotation Project Database (RAP-DB): an integrative and interactive database for rice genomics.</title>
        <authorList>
            <person name="Sakai H."/>
            <person name="Lee S.S."/>
            <person name="Tanaka T."/>
            <person name="Numa H."/>
            <person name="Kim J."/>
            <person name="Kawahara Y."/>
            <person name="Wakimoto H."/>
            <person name="Yang C.C."/>
            <person name="Iwamoto M."/>
            <person name="Abe T."/>
            <person name="Yamada Y."/>
            <person name="Muto A."/>
            <person name="Inokuchi H."/>
            <person name="Ikemura T."/>
            <person name="Matsumoto T."/>
            <person name="Sasaki T."/>
            <person name="Itoh T."/>
        </authorList>
    </citation>
    <scope>NUCLEOTIDE SEQUENCE [LARGE SCALE GENOMIC DNA]</scope>
    <source>
        <strain evidence="3">cv. Nipponbare</strain>
    </source>
</reference>
<gene>
    <name evidence="2" type="ordered locus">Os04g0538232</name>
    <name evidence="2" type="ORF">OSNPB_040538232</name>
</gene>
<reference evidence="3" key="1">
    <citation type="journal article" date="2005" name="Nature">
        <title>The map-based sequence of the rice genome.</title>
        <authorList>
            <consortium name="International rice genome sequencing project (IRGSP)"/>
            <person name="Matsumoto T."/>
            <person name="Wu J."/>
            <person name="Kanamori H."/>
            <person name="Katayose Y."/>
            <person name="Fujisawa M."/>
            <person name="Namiki N."/>
            <person name="Mizuno H."/>
            <person name="Yamamoto K."/>
            <person name="Antonio B.A."/>
            <person name="Baba T."/>
            <person name="Sakata K."/>
            <person name="Nagamura Y."/>
            <person name="Aoki H."/>
            <person name="Arikawa K."/>
            <person name="Arita K."/>
            <person name="Bito T."/>
            <person name="Chiden Y."/>
            <person name="Fujitsuka N."/>
            <person name="Fukunaka R."/>
            <person name="Hamada M."/>
            <person name="Harada C."/>
            <person name="Hayashi A."/>
            <person name="Hijishita S."/>
            <person name="Honda M."/>
            <person name="Hosokawa S."/>
            <person name="Ichikawa Y."/>
            <person name="Idonuma A."/>
            <person name="Iijima M."/>
            <person name="Ikeda M."/>
            <person name="Ikeno M."/>
            <person name="Ito K."/>
            <person name="Ito S."/>
            <person name="Ito T."/>
            <person name="Ito Y."/>
            <person name="Ito Y."/>
            <person name="Iwabuchi A."/>
            <person name="Kamiya K."/>
            <person name="Karasawa W."/>
            <person name="Kurita K."/>
            <person name="Katagiri S."/>
            <person name="Kikuta A."/>
            <person name="Kobayashi H."/>
            <person name="Kobayashi N."/>
            <person name="Machita K."/>
            <person name="Maehara T."/>
            <person name="Masukawa M."/>
            <person name="Mizubayashi T."/>
            <person name="Mukai Y."/>
            <person name="Nagasaki H."/>
            <person name="Nagata Y."/>
            <person name="Naito S."/>
            <person name="Nakashima M."/>
            <person name="Nakama Y."/>
            <person name="Nakamichi Y."/>
            <person name="Nakamura M."/>
            <person name="Meguro A."/>
            <person name="Negishi M."/>
            <person name="Ohta I."/>
            <person name="Ohta T."/>
            <person name="Okamoto M."/>
            <person name="Ono N."/>
            <person name="Saji S."/>
            <person name="Sakaguchi M."/>
            <person name="Sakai K."/>
            <person name="Shibata M."/>
            <person name="Shimokawa T."/>
            <person name="Song J."/>
            <person name="Takazaki Y."/>
            <person name="Terasawa K."/>
            <person name="Tsugane M."/>
            <person name="Tsuji K."/>
            <person name="Ueda S."/>
            <person name="Waki K."/>
            <person name="Yamagata H."/>
            <person name="Yamamoto M."/>
            <person name="Yamamoto S."/>
            <person name="Yamane H."/>
            <person name="Yoshiki S."/>
            <person name="Yoshihara R."/>
            <person name="Yukawa K."/>
            <person name="Zhong H."/>
            <person name="Yano M."/>
            <person name="Yuan Q."/>
            <person name="Ouyang S."/>
            <person name="Liu J."/>
            <person name="Jones K.M."/>
            <person name="Gansberger K."/>
            <person name="Moffat K."/>
            <person name="Hill J."/>
            <person name="Bera J."/>
            <person name="Fadrosh D."/>
            <person name="Jin S."/>
            <person name="Johri S."/>
            <person name="Kim M."/>
            <person name="Overton L."/>
            <person name="Reardon M."/>
            <person name="Tsitrin T."/>
            <person name="Vuong H."/>
            <person name="Weaver B."/>
            <person name="Ciecko A."/>
            <person name="Tallon L."/>
            <person name="Jackson J."/>
            <person name="Pai G."/>
            <person name="Aken S.V."/>
            <person name="Utterback T."/>
            <person name="Reidmuller S."/>
            <person name="Feldblyum T."/>
            <person name="Hsiao J."/>
            <person name="Zismann V."/>
            <person name="Iobst S."/>
            <person name="de Vazeille A.R."/>
            <person name="Buell C.R."/>
            <person name="Ying K."/>
            <person name="Li Y."/>
            <person name="Lu T."/>
            <person name="Huang Y."/>
            <person name="Zhao Q."/>
            <person name="Feng Q."/>
            <person name="Zhang L."/>
            <person name="Zhu J."/>
            <person name="Weng Q."/>
            <person name="Mu J."/>
            <person name="Lu Y."/>
            <person name="Fan D."/>
            <person name="Liu Y."/>
            <person name="Guan J."/>
            <person name="Zhang Y."/>
            <person name="Yu S."/>
            <person name="Liu X."/>
            <person name="Zhang Y."/>
            <person name="Hong G."/>
            <person name="Han B."/>
            <person name="Choisne N."/>
            <person name="Demange N."/>
            <person name="Orjeda G."/>
            <person name="Samain S."/>
            <person name="Cattolico L."/>
            <person name="Pelletier E."/>
            <person name="Couloux A."/>
            <person name="Segurens B."/>
            <person name="Wincker P."/>
            <person name="D'Hont A."/>
            <person name="Scarpelli C."/>
            <person name="Weissenbach J."/>
            <person name="Salanoubat M."/>
            <person name="Quetier F."/>
            <person name="Yu Y."/>
            <person name="Kim H.R."/>
            <person name="Rambo T."/>
            <person name="Currie J."/>
            <person name="Collura K."/>
            <person name="Luo M."/>
            <person name="Yang T."/>
            <person name="Ammiraju J.S.S."/>
            <person name="Engler F."/>
            <person name="Soderlund C."/>
            <person name="Wing R.A."/>
            <person name="Palmer L.E."/>
            <person name="de la Bastide M."/>
            <person name="Spiegel L."/>
            <person name="Nascimento L."/>
            <person name="Zutavern T."/>
            <person name="O'Shaughnessy A."/>
            <person name="Dike S."/>
            <person name="Dedhia N."/>
            <person name="Preston R."/>
            <person name="Balija V."/>
            <person name="McCombie W.R."/>
            <person name="Chow T."/>
            <person name="Chen H."/>
            <person name="Chung M."/>
            <person name="Chen C."/>
            <person name="Shaw J."/>
            <person name="Wu H."/>
            <person name="Hsiao K."/>
            <person name="Chao Y."/>
            <person name="Chu M."/>
            <person name="Cheng C."/>
            <person name="Hour A."/>
            <person name="Lee P."/>
            <person name="Lin S."/>
            <person name="Lin Y."/>
            <person name="Liou J."/>
            <person name="Liu S."/>
            <person name="Hsing Y."/>
            <person name="Raghuvanshi S."/>
            <person name="Mohanty A."/>
            <person name="Bharti A.K."/>
            <person name="Gaur A."/>
            <person name="Gupta V."/>
            <person name="Kumar D."/>
            <person name="Ravi V."/>
            <person name="Vij S."/>
            <person name="Kapur A."/>
            <person name="Khurana P."/>
            <person name="Khurana P."/>
            <person name="Khurana J.P."/>
            <person name="Tyagi A.K."/>
            <person name="Gaikwad K."/>
            <person name="Singh A."/>
            <person name="Dalal V."/>
            <person name="Srivastava S."/>
            <person name="Dixit A."/>
            <person name="Pal A.K."/>
            <person name="Ghazi I.A."/>
            <person name="Yadav M."/>
            <person name="Pandit A."/>
            <person name="Bhargava A."/>
            <person name="Sureshbabu K."/>
            <person name="Batra K."/>
            <person name="Sharma T.R."/>
            <person name="Mohapatra T."/>
            <person name="Singh N.K."/>
            <person name="Messing J."/>
            <person name="Nelson A.B."/>
            <person name="Fuks G."/>
            <person name="Kavchok S."/>
            <person name="Keizer G."/>
            <person name="Linton E."/>
            <person name="Llaca V."/>
            <person name="Song R."/>
            <person name="Tanyolac B."/>
            <person name="Young S."/>
            <person name="Ho-Il K."/>
            <person name="Hahn J.H."/>
            <person name="Sangsakoo G."/>
            <person name="Vanavichit A."/>
            <person name="de Mattos Luiz.A.T."/>
            <person name="Zimmer P.D."/>
            <person name="Malone G."/>
            <person name="Dellagostin O."/>
            <person name="de Oliveira A.C."/>
            <person name="Bevan M."/>
            <person name="Bancroft I."/>
            <person name="Minx P."/>
            <person name="Cordum H."/>
            <person name="Wilson R."/>
            <person name="Cheng Z."/>
            <person name="Jin W."/>
            <person name="Jiang J."/>
            <person name="Leong S.A."/>
            <person name="Iwama H."/>
            <person name="Gojobori T."/>
            <person name="Itoh T."/>
            <person name="Niimura Y."/>
            <person name="Fujii Y."/>
            <person name="Habara T."/>
            <person name="Sakai H."/>
            <person name="Sato Y."/>
            <person name="Wilson G."/>
            <person name="Kumar K."/>
            <person name="McCouch S."/>
            <person name="Juretic N."/>
            <person name="Hoen D."/>
            <person name="Wright S."/>
            <person name="Bruskiewich R."/>
            <person name="Bureau T."/>
            <person name="Miyao A."/>
            <person name="Hirochika H."/>
            <person name="Nishikawa T."/>
            <person name="Kadowaki K."/>
            <person name="Sugiura M."/>
            <person name="Burr B."/>
            <person name="Sasaki T."/>
        </authorList>
    </citation>
    <scope>NUCLEOTIDE SEQUENCE [LARGE SCALE GENOMIC DNA]</scope>
    <source>
        <strain evidence="3">cv. Nipponbare</strain>
    </source>
</reference>
<evidence type="ECO:0000256" key="1">
    <source>
        <dbReference type="SAM" id="MobiDB-lite"/>
    </source>
</evidence>
<feature type="region of interest" description="Disordered" evidence="1">
    <location>
        <begin position="139"/>
        <end position="172"/>
    </location>
</feature>
<sequence>MRRAQNLLVVVRLDLAERAIPIQPPCTPRVVLDLHFLPPPALEQSRWADQIKGNSGGELGSVAVTSARREWWLRGRQSSSASASLTALSLASLPALFPSPLASSSTSTSLTCSFSSSLGGRTRSRRRWLRVRGSDGDIDIDEEGVVEGGDRQRGWGQGREIGRREGSRKGGG</sequence>
<dbReference type="AlphaFoldDB" id="A0A0P0WCT6"/>
<evidence type="ECO:0000313" key="3">
    <source>
        <dbReference type="Proteomes" id="UP000059680"/>
    </source>
</evidence>
<proteinExistence type="predicted"/>
<dbReference type="InParanoid" id="A0A0P0WCT6"/>
<feature type="compositionally biased region" description="Basic and acidic residues" evidence="1">
    <location>
        <begin position="160"/>
        <end position="172"/>
    </location>
</feature>